<feature type="transmembrane region" description="Helical" evidence="6">
    <location>
        <begin position="20"/>
        <end position="39"/>
    </location>
</feature>
<feature type="transmembrane region" description="Helical" evidence="6">
    <location>
        <begin position="194"/>
        <end position="214"/>
    </location>
</feature>
<organism evidence="8 9">
    <name type="scientific">Setomelanomma holmii</name>
    <dbReference type="NCBI Taxonomy" id="210430"/>
    <lineage>
        <taxon>Eukaryota</taxon>
        <taxon>Fungi</taxon>
        <taxon>Dikarya</taxon>
        <taxon>Ascomycota</taxon>
        <taxon>Pezizomycotina</taxon>
        <taxon>Dothideomycetes</taxon>
        <taxon>Pleosporomycetidae</taxon>
        <taxon>Pleosporales</taxon>
        <taxon>Pleosporineae</taxon>
        <taxon>Phaeosphaeriaceae</taxon>
        <taxon>Setomelanomma</taxon>
    </lineage>
</organism>
<dbReference type="PANTHER" id="PTHR33048:SF167">
    <property type="entry name" value="INTEGRAL MEMBRANE PROTEIN"/>
    <property type="match status" value="1"/>
</dbReference>
<name>A0A9P4HEL2_9PLEO</name>
<dbReference type="Pfam" id="PF20684">
    <property type="entry name" value="Fung_rhodopsin"/>
    <property type="match status" value="1"/>
</dbReference>
<evidence type="ECO:0000313" key="9">
    <source>
        <dbReference type="Proteomes" id="UP000799777"/>
    </source>
</evidence>
<comment type="similarity">
    <text evidence="5">Belongs to the SAT4 family.</text>
</comment>
<keyword evidence="3 6" id="KW-1133">Transmembrane helix</keyword>
<feature type="transmembrane region" description="Helical" evidence="6">
    <location>
        <begin position="99"/>
        <end position="121"/>
    </location>
</feature>
<dbReference type="Proteomes" id="UP000799777">
    <property type="component" value="Unassembled WGS sequence"/>
</dbReference>
<comment type="subcellular location">
    <subcellularLocation>
        <location evidence="1">Membrane</location>
        <topology evidence="1">Multi-pass membrane protein</topology>
    </subcellularLocation>
</comment>
<feature type="transmembrane region" description="Helical" evidence="6">
    <location>
        <begin position="133"/>
        <end position="153"/>
    </location>
</feature>
<evidence type="ECO:0000313" key="8">
    <source>
        <dbReference type="EMBL" id="KAF2032839.1"/>
    </source>
</evidence>
<evidence type="ECO:0000256" key="6">
    <source>
        <dbReference type="SAM" id="Phobius"/>
    </source>
</evidence>
<evidence type="ECO:0000256" key="4">
    <source>
        <dbReference type="ARBA" id="ARBA00023136"/>
    </source>
</evidence>
<dbReference type="InterPro" id="IPR049326">
    <property type="entry name" value="Rhodopsin_dom_fungi"/>
</dbReference>
<dbReference type="AlphaFoldDB" id="A0A9P4HEL2"/>
<protein>
    <recommendedName>
        <fullName evidence="7">Rhodopsin domain-containing protein</fullName>
    </recommendedName>
</protein>
<evidence type="ECO:0000256" key="1">
    <source>
        <dbReference type="ARBA" id="ARBA00004141"/>
    </source>
</evidence>
<feature type="domain" description="Rhodopsin" evidence="7">
    <location>
        <begin position="35"/>
        <end position="284"/>
    </location>
</feature>
<evidence type="ECO:0000256" key="2">
    <source>
        <dbReference type="ARBA" id="ARBA00022692"/>
    </source>
</evidence>
<dbReference type="OrthoDB" id="5022096at2759"/>
<feature type="transmembrane region" description="Helical" evidence="6">
    <location>
        <begin position="259"/>
        <end position="279"/>
    </location>
</feature>
<feature type="transmembrane region" description="Helical" evidence="6">
    <location>
        <begin position="51"/>
        <end position="72"/>
    </location>
</feature>
<evidence type="ECO:0000256" key="5">
    <source>
        <dbReference type="ARBA" id="ARBA00038359"/>
    </source>
</evidence>
<keyword evidence="4 6" id="KW-0472">Membrane</keyword>
<proteinExistence type="inferred from homology"/>
<accession>A0A9P4HEL2</accession>
<reference evidence="8" key="1">
    <citation type="journal article" date="2020" name="Stud. Mycol.">
        <title>101 Dothideomycetes genomes: a test case for predicting lifestyles and emergence of pathogens.</title>
        <authorList>
            <person name="Haridas S."/>
            <person name="Albert R."/>
            <person name="Binder M."/>
            <person name="Bloem J."/>
            <person name="Labutti K."/>
            <person name="Salamov A."/>
            <person name="Andreopoulos B."/>
            <person name="Baker S."/>
            <person name="Barry K."/>
            <person name="Bills G."/>
            <person name="Bluhm B."/>
            <person name="Cannon C."/>
            <person name="Castanera R."/>
            <person name="Culley D."/>
            <person name="Daum C."/>
            <person name="Ezra D."/>
            <person name="Gonzalez J."/>
            <person name="Henrissat B."/>
            <person name="Kuo A."/>
            <person name="Liang C."/>
            <person name="Lipzen A."/>
            <person name="Lutzoni F."/>
            <person name="Magnuson J."/>
            <person name="Mondo S."/>
            <person name="Nolan M."/>
            <person name="Ohm R."/>
            <person name="Pangilinan J."/>
            <person name="Park H.-J."/>
            <person name="Ramirez L."/>
            <person name="Alfaro M."/>
            <person name="Sun H."/>
            <person name="Tritt A."/>
            <person name="Yoshinaga Y."/>
            <person name="Zwiers L.-H."/>
            <person name="Turgeon B."/>
            <person name="Goodwin S."/>
            <person name="Spatafora J."/>
            <person name="Crous P."/>
            <person name="Grigoriev I."/>
        </authorList>
    </citation>
    <scope>NUCLEOTIDE SEQUENCE</scope>
    <source>
        <strain evidence="8">CBS 110217</strain>
    </source>
</reference>
<dbReference type="EMBL" id="ML978170">
    <property type="protein sequence ID" value="KAF2032839.1"/>
    <property type="molecule type" value="Genomic_DNA"/>
</dbReference>
<comment type="caution">
    <text evidence="8">The sequence shown here is derived from an EMBL/GenBank/DDBJ whole genome shotgun (WGS) entry which is preliminary data.</text>
</comment>
<feature type="transmembrane region" description="Helical" evidence="6">
    <location>
        <begin position="221"/>
        <end position="239"/>
    </location>
</feature>
<sequence length="387" mass="42776">MPPPPTPEQIAFNNSSQILAITGTCLAIASLVVLFRCYVRLHMLKVFGIDDWMMLLALIFCAATFACFKIRVDDGLGHHMMVLFILYPSKFVNLTKVQYVQAITMMVGISTVKVSIALTLLRLGAQQRYKWILRSAILFLITMTIACAATLVFQCLPIKAAWDVSIRPPPFGTGTAKCYSTETFRNLGLMNSSFNIATDVLFAALPIPLIWGLQLNWRTKISLIAILSLGWFACAAAVIKAVKQWNVLNELDWTVDDSFNVWNFIEFTVGIVAASLPTLKPLFKGLLESARTFTAGTRASGYKTQRSKSSLGYTRTNDPWSKDITMESFSNSSPTSSKGPYHVKISTQPTGILDLESRNSDEGAHPLQPRHALGPTGIVRTREISVV</sequence>
<evidence type="ECO:0000259" key="7">
    <source>
        <dbReference type="Pfam" id="PF20684"/>
    </source>
</evidence>
<dbReference type="InterPro" id="IPR052337">
    <property type="entry name" value="SAT4-like"/>
</dbReference>
<evidence type="ECO:0000256" key="3">
    <source>
        <dbReference type="ARBA" id="ARBA00022989"/>
    </source>
</evidence>
<gene>
    <name evidence="8" type="ORF">EK21DRAFT_59821</name>
</gene>
<keyword evidence="2 6" id="KW-0812">Transmembrane</keyword>
<dbReference type="PANTHER" id="PTHR33048">
    <property type="entry name" value="PTH11-LIKE INTEGRAL MEMBRANE PROTEIN (AFU_ORTHOLOGUE AFUA_5G11245)"/>
    <property type="match status" value="1"/>
</dbReference>
<dbReference type="GO" id="GO:0016020">
    <property type="term" value="C:membrane"/>
    <property type="evidence" value="ECO:0007669"/>
    <property type="project" value="UniProtKB-SubCell"/>
</dbReference>
<keyword evidence="9" id="KW-1185">Reference proteome</keyword>